<dbReference type="GO" id="GO:0016747">
    <property type="term" value="F:acyltransferase activity, transferring groups other than amino-acyl groups"/>
    <property type="evidence" value="ECO:0007669"/>
    <property type="project" value="InterPro"/>
</dbReference>
<dbReference type="OrthoDB" id="7356080at2"/>
<dbReference type="SUPFAM" id="SSF55729">
    <property type="entry name" value="Acyl-CoA N-acyltransferases (Nat)"/>
    <property type="match status" value="1"/>
</dbReference>
<reference evidence="3 5" key="2">
    <citation type="submission" date="2018-12" db="EMBL/GenBank/DDBJ databases">
        <title>Legionella sp,whole genome shotgun sequence.</title>
        <authorList>
            <person name="Wu H."/>
        </authorList>
    </citation>
    <scope>NUCLEOTIDE SEQUENCE [LARGE SCALE GENOMIC DNA]</scope>
    <source>
        <strain evidence="5">km489</strain>
        <strain evidence="3">Km489</strain>
    </source>
</reference>
<sequence>MRAFFVHPNHARQGLGKMLLEYCEQQALFQGFTKATLPGVKLYQVCGYQIIGPEYFTLPDGEQFKMLKVIKHF</sequence>
<evidence type="ECO:0000313" key="5">
    <source>
        <dbReference type="Proteomes" id="UP000287374"/>
    </source>
</evidence>
<dbReference type="InterPro" id="IPR000182">
    <property type="entry name" value="GNAT_dom"/>
</dbReference>
<dbReference type="CDD" id="cd04301">
    <property type="entry name" value="NAT_SF"/>
    <property type="match status" value="1"/>
</dbReference>
<evidence type="ECO:0000313" key="4">
    <source>
        <dbReference type="Proteomes" id="UP000247152"/>
    </source>
</evidence>
<evidence type="ECO:0000313" key="3">
    <source>
        <dbReference type="EMBL" id="RUR25422.1"/>
    </source>
</evidence>
<dbReference type="EMBL" id="RZGX01000003">
    <property type="protein sequence ID" value="RUR25422.1"/>
    <property type="molecule type" value="Genomic_DNA"/>
</dbReference>
<dbReference type="InterPro" id="IPR016181">
    <property type="entry name" value="Acyl_CoA_acyltransferase"/>
</dbReference>
<dbReference type="PROSITE" id="PS51186">
    <property type="entry name" value="GNAT"/>
    <property type="match status" value="1"/>
</dbReference>
<reference evidence="2 4" key="1">
    <citation type="submission" date="2018-05" db="EMBL/GenBank/DDBJ databases">
        <title>Legionella qingyii sp.nov., whole genome shotgun sequence.</title>
        <authorList>
            <person name="Wu H."/>
            <person name="Zhu Q."/>
            <person name="Hu C."/>
        </authorList>
    </citation>
    <scope>NUCLEOTIDE SEQUENCE [LARGE SCALE GENOMIC DNA]</scope>
    <source>
        <strain evidence="2 4">HEB18</strain>
    </source>
</reference>
<gene>
    <name evidence="2" type="ORF">DGG96_13325</name>
    <name evidence="3" type="ORF">ELY20_02905</name>
</gene>
<evidence type="ECO:0000259" key="1">
    <source>
        <dbReference type="PROSITE" id="PS51186"/>
    </source>
</evidence>
<keyword evidence="5" id="KW-1185">Reference proteome</keyword>
<dbReference type="Pfam" id="PF13508">
    <property type="entry name" value="Acetyltransf_7"/>
    <property type="match status" value="1"/>
</dbReference>
<feature type="domain" description="N-acetyltransferase" evidence="1">
    <location>
        <begin position="1"/>
        <end position="71"/>
    </location>
</feature>
<dbReference type="Proteomes" id="UP000287374">
    <property type="component" value="Unassembled WGS sequence"/>
</dbReference>
<evidence type="ECO:0000313" key="2">
    <source>
        <dbReference type="EMBL" id="PWY55156.1"/>
    </source>
</evidence>
<comment type="caution">
    <text evidence="2">The sequence shown here is derived from an EMBL/GenBank/DDBJ whole genome shotgun (WGS) entry which is preliminary data.</text>
</comment>
<dbReference type="AlphaFoldDB" id="A0A317U320"/>
<dbReference type="Gene3D" id="3.40.630.30">
    <property type="match status" value="1"/>
</dbReference>
<accession>A0A317U320</accession>
<dbReference type="Proteomes" id="UP000247152">
    <property type="component" value="Unassembled WGS sequence"/>
</dbReference>
<organism evidence="2 4">
    <name type="scientific">Legionella qingyii</name>
    <dbReference type="NCBI Taxonomy" id="2184757"/>
    <lineage>
        <taxon>Bacteria</taxon>
        <taxon>Pseudomonadati</taxon>
        <taxon>Pseudomonadota</taxon>
        <taxon>Gammaproteobacteria</taxon>
        <taxon>Legionellales</taxon>
        <taxon>Legionellaceae</taxon>
        <taxon>Legionella</taxon>
    </lineage>
</organism>
<dbReference type="EMBL" id="QHJG01000021">
    <property type="protein sequence ID" value="PWY55156.1"/>
    <property type="molecule type" value="Genomic_DNA"/>
</dbReference>
<proteinExistence type="predicted"/>
<name>A0A317U320_9GAMM</name>
<protein>
    <submittedName>
        <fullName evidence="3">GNAT family N-acetyltransferase</fullName>
    </submittedName>
</protein>